<protein>
    <recommendedName>
        <fullName evidence="1">YqgF/RNase H-like domain-containing protein</fullName>
    </recommendedName>
</protein>
<evidence type="ECO:0000313" key="2">
    <source>
        <dbReference type="EMBL" id="MPM20569.1"/>
    </source>
</evidence>
<dbReference type="SMART" id="SM00732">
    <property type="entry name" value="YqgFc"/>
    <property type="match status" value="1"/>
</dbReference>
<evidence type="ECO:0000259" key="1">
    <source>
        <dbReference type="SMART" id="SM00732"/>
    </source>
</evidence>
<reference evidence="2" key="1">
    <citation type="submission" date="2019-08" db="EMBL/GenBank/DDBJ databases">
        <authorList>
            <person name="Kucharzyk K."/>
            <person name="Murdoch R.W."/>
            <person name="Higgins S."/>
            <person name="Loffler F."/>
        </authorList>
    </citation>
    <scope>NUCLEOTIDE SEQUENCE</scope>
</reference>
<accession>A0A644XWU9</accession>
<dbReference type="EMBL" id="VSSQ01003413">
    <property type="protein sequence ID" value="MPM20569.1"/>
    <property type="molecule type" value="Genomic_DNA"/>
</dbReference>
<dbReference type="InterPro" id="IPR037027">
    <property type="entry name" value="YqgF/RNaseH-like_dom_sf"/>
</dbReference>
<comment type="caution">
    <text evidence="2">The sequence shown here is derived from an EMBL/GenBank/DDBJ whole genome shotgun (WGS) entry which is preliminary data.</text>
</comment>
<dbReference type="InterPro" id="IPR006641">
    <property type="entry name" value="YqgF/RNaseH-like_dom"/>
</dbReference>
<name>A0A644XWU9_9ZZZZ</name>
<gene>
    <name evidence="2" type="ORF">SDC9_67000</name>
</gene>
<dbReference type="AlphaFoldDB" id="A0A644XWU9"/>
<sequence length="153" mass="16970">MKELVPMESTVIAIDPGREKCGVAVVRSPNRVLLKEVVSTPELTSFVQRLISEFKTTQMVLGDRTSSQAAQKRLNALLVNGKDPDIALVDEHKSTEAARKRYWEENPPAGLRRLIPTSMQVPPGPVDDYVAVILAERYFSAQGKIKSCDFSKT</sequence>
<proteinExistence type="predicted"/>
<dbReference type="SUPFAM" id="SSF53098">
    <property type="entry name" value="Ribonuclease H-like"/>
    <property type="match status" value="1"/>
</dbReference>
<dbReference type="Gene3D" id="3.30.420.140">
    <property type="entry name" value="YqgF/RNase H-like domain"/>
    <property type="match status" value="1"/>
</dbReference>
<dbReference type="GO" id="GO:0006139">
    <property type="term" value="P:nucleobase-containing compound metabolic process"/>
    <property type="evidence" value="ECO:0007669"/>
    <property type="project" value="InterPro"/>
</dbReference>
<feature type="domain" description="YqgF/RNase H-like" evidence="1">
    <location>
        <begin position="9"/>
        <end position="98"/>
    </location>
</feature>
<organism evidence="2">
    <name type="scientific">bioreactor metagenome</name>
    <dbReference type="NCBI Taxonomy" id="1076179"/>
    <lineage>
        <taxon>unclassified sequences</taxon>
        <taxon>metagenomes</taxon>
        <taxon>ecological metagenomes</taxon>
    </lineage>
</organism>
<dbReference type="InterPro" id="IPR012337">
    <property type="entry name" value="RNaseH-like_sf"/>
</dbReference>